<protein>
    <submittedName>
        <fullName evidence="1">Uncharacterized protein</fullName>
    </submittedName>
</protein>
<gene>
    <name evidence="1" type="ORF">dnl_20010</name>
</gene>
<organism evidence="1 2">
    <name type="scientific">Desulfonema limicola</name>
    <dbReference type="NCBI Taxonomy" id="45656"/>
    <lineage>
        <taxon>Bacteria</taxon>
        <taxon>Pseudomonadati</taxon>
        <taxon>Thermodesulfobacteriota</taxon>
        <taxon>Desulfobacteria</taxon>
        <taxon>Desulfobacterales</taxon>
        <taxon>Desulfococcaceae</taxon>
        <taxon>Desulfonema</taxon>
    </lineage>
</organism>
<dbReference type="AlphaFoldDB" id="A0A975GFZ6"/>
<dbReference type="Proteomes" id="UP000663720">
    <property type="component" value="Chromosome"/>
</dbReference>
<sequence>MPMQAFFYGEILVQNPLLSLFQYAYISLSTIISLSLT</sequence>
<dbReference type="EMBL" id="CP061799">
    <property type="protein sequence ID" value="QTA79724.1"/>
    <property type="molecule type" value="Genomic_DNA"/>
</dbReference>
<keyword evidence="2" id="KW-1185">Reference proteome</keyword>
<dbReference type="KEGG" id="dli:dnl_20010"/>
<evidence type="ECO:0000313" key="2">
    <source>
        <dbReference type="Proteomes" id="UP000663720"/>
    </source>
</evidence>
<reference evidence="1" key="1">
    <citation type="journal article" date="2021" name="Microb. Physiol.">
        <title>Proteogenomic Insights into the Physiology of Marine, Sulfate-Reducing, Filamentous Desulfonema limicola and Desulfonema magnum.</title>
        <authorList>
            <person name="Schnaars V."/>
            <person name="Wohlbrand L."/>
            <person name="Scheve S."/>
            <person name="Hinrichs C."/>
            <person name="Reinhardt R."/>
            <person name="Rabus R."/>
        </authorList>
    </citation>
    <scope>NUCLEOTIDE SEQUENCE</scope>
    <source>
        <strain evidence="1">5ac10</strain>
    </source>
</reference>
<proteinExistence type="predicted"/>
<evidence type="ECO:0000313" key="1">
    <source>
        <dbReference type="EMBL" id="QTA79724.1"/>
    </source>
</evidence>
<name>A0A975GFZ6_9BACT</name>
<accession>A0A975GFZ6</accession>